<feature type="active site" evidence="6">
    <location>
        <position position="140"/>
    </location>
</feature>
<dbReference type="GO" id="GO:0061799">
    <property type="term" value="F:cyclic pyranopterin monophosphate synthase activity"/>
    <property type="evidence" value="ECO:0007669"/>
    <property type="project" value="UniProtKB-UniRule"/>
</dbReference>
<dbReference type="AlphaFoldDB" id="A0A2T1GHT3"/>
<evidence type="ECO:0000256" key="1">
    <source>
        <dbReference type="ARBA" id="ARBA00001637"/>
    </source>
</evidence>
<dbReference type="InterPro" id="IPR047594">
    <property type="entry name" value="MoaC_bact/euk"/>
</dbReference>
<evidence type="ECO:0000256" key="2">
    <source>
        <dbReference type="ARBA" id="ARBA00005046"/>
    </source>
</evidence>
<dbReference type="EMBL" id="PVWO01000089">
    <property type="protein sequence ID" value="PSB57170.1"/>
    <property type="molecule type" value="Genomic_DNA"/>
</dbReference>
<dbReference type="Proteomes" id="UP000238937">
    <property type="component" value="Unassembled WGS sequence"/>
</dbReference>
<dbReference type="InterPro" id="IPR002820">
    <property type="entry name" value="Mopterin_CF_biosynth-C_dom"/>
</dbReference>
<keyword evidence="5 6" id="KW-0456">Lyase</keyword>
<comment type="function">
    <text evidence="6">Catalyzes the conversion of (8S)-3',8-cyclo-7,8-dihydroguanosine 5'-triphosphate to cyclic pyranopterin monophosphate (cPMP).</text>
</comment>
<dbReference type="InterPro" id="IPR050105">
    <property type="entry name" value="MoCo_biosynth_MoaA/MoaC"/>
</dbReference>
<dbReference type="Gene3D" id="3.30.70.640">
    <property type="entry name" value="Molybdopterin cofactor biosynthesis C (MoaC) domain"/>
    <property type="match status" value="1"/>
</dbReference>
<comment type="caution">
    <text evidence="8">The sequence shown here is derived from an EMBL/GenBank/DDBJ whole genome shotgun (WGS) entry which is preliminary data.</text>
</comment>
<name>A0A2T1GHT3_9CYAN</name>
<evidence type="ECO:0000313" key="9">
    <source>
        <dbReference type="Proteomes" id="UP000238937"/>
    </source>
</evidence>
<dbReference type="NCBIfam" id="TIGR00581">
    <property type="entry name" value="moaC"/>
    <property type="match status" value="1"/>
</dbReference>
<organism evidence="8 9">
    <name type="scientific">Chamaesiphon polymorphus CCALA 037</name>
    <dbReference type="NCBI Taxonomy" id="2107692"/>
    <lineage>
        <taxon>Bacteria</taxon>
        <taxon>Bacillati</taxon>
        <taxon>Cyanobacteriota</taxon>
        <taxon>Cyanophyceae</taxon>
        <taxon>Gomontiellales</taxon>
        <taxon>Chamaesiphonaceae</taxon>
        <taxon>Chamaesiphon</taxon>
    </lineage>
</organism>
<dbReference type="CDD" id="cd01420">
    <property type="entry name" value="MoaC_PE"/>
    <property type="match status" value="1"/>
</dbReference>
<evidence type="ECO:0000256" key="6">
    <source>
        <dbReference type="HAMAP-Rule" id="MF_01224"/>
    </source>
</evidence>
<dbReference type="UniPathway" id="UPA00344"/>
<comment type="pathway">
    <text evidence="2 6">Cofactor biosynthesis; molybdopterin biosynthesis.</text>
</comment>
<proteinExistence type="inferred from homology"/>
<dbReference type="GO" id="GO:0006777">
    <property type="term" value="P:Mo-molybdopterin cofactor biosynthetic process"/>
    <property type="evidence" value="ECO:0007669"/>
    <property type="project" value="UniProtKB-UniRule"/>
</dbReference>
<dbReference type="NCBIfam" id="NF006870">
    <property type="entry name" value="PRK09364.1"/>
    <property type="match status" value="1"/>
</dbReference>
<keyword evidence="4 6" id="KW-0501">Molybdenum cofactor biosynthesis</keyword>
<dbReference type="InterPro" id="IPR023045">
    <property type="entry name" value="MoaC"/>
</dbReference>
<evidence type="ECO:0000313" key="8">
    <source>
        <dbReference type="EMBL" id="PSB57170.1"/>
    </source>
</evidence>
<dbReference type="PANTHER" id="PTHR22960">
    <property type="entry name" value="MOLYBDOPTERIN COFACTOR SYNTHESIS PROTEIN A"/>
    <property type="match status" value="1"/>
</dbReference>
<gene>
    <name evidence="6 8" type="primary">moaC</name>
    <name evidence="8" type="ORF">C7B77_09305</name>
</gene>
<reference evidence="8 9" key="1">
    <citation type="submission" date="2018-03" db="EMBL/GenBank/DDBJ databases">
        <title>The ancient ancestry and fast evolution of plastids.</title>
        <authorList>
            <person name="Moore K.R."/>
            <person name="Magnabosco C."/>
            <person name="Momper L."/>
            <person name="Gold D.A."/>
            <person name="Bosak T."/>
            <person name="Fournier G.P."/>
        </authorList>
    </citation>
    <scope>NUCLEOTIDE SEQUENCE [LARGE SCALE GENOMIC DNA]</scope>
    <source>
        <strain evidence="8 9">CCALA 037</strain>
    </source>
</reference>
<accession>A0A2T1GHT3</accession>
<dbReference type="HAMAP" id="MF_01224_B">
    <property type="entry name" value="MoaC_B"/>
    <property type="match status" value="1"/>
</dbReference>
<protein>
    <recommendedName>
        <fullName evidence="3 6">Cyclic pyranopterin monophosphate synthase</fullName>
        <ecNumber evidence="3 6">4.6.1.17</ecNumber>
    </recommendedName>
    <alternativeName>
        <fullName evidence="6">Molybdenum cofactor biosynthesis protein C</fullName>
    </alternativeName>
</protein>
<dbReference type="EC" id="4.6.1.17" evidence="3 6"/>
<evidence type="ECO:0000256" key="3">
    <source>
        <dbReference type="ARBA" id="ARBA00012575"/>
    </source>
</evidence>
<comment type="catalytic activity">
    <reaction evidence="1 6">
        <text>(8S)-3',8-cyclo-7,8-dihydroguanosine 5'-triphosphate = cyclic pyranopterin phosphate + diphosphate</text>
        <dbReference type="Rhea" id="RHEA:49580"/>
        <dbReference type="ChEBI" id="CHEBI:33019"/>
        <dbReference type="ChEBI" id="CHEBI:59648"/>
        <dbReference type="ChEBI" id="CHEBI:131766"/>
        <dbReference type="EC" id="4.6.1.17"/>
    </reaction>
</comment>
<sequence length="172" mass="18386">MQNFSSWTESQLDSQLTHLNDRGEAKMVDVAEKVVTKRTAVAEGRVRMSASTLEAILAGNAPKGDVLGVARIAGIMAAKQTANLIPLCHPLPLSQVAVELIPDRDLPGISIRSTVTIEAKTGVEMEALTAVSIAALTLYDMAKALEKSMQIENIRLVSKTGGKSDFQVKGKE</sequence>
<feature type="binding site" evidence="6">
    <location>
        <begin position="125"/>
        <end position="126"/>
    </location>
    <ligand>
        <name>substrate</name>
    </ligand>
</feature>
<keyword evidence="9" id="KW-1185">Reference proteome</keyword>
<dbReference type="SUPFAM" id="SSF55040">
    <property type="entry name" value="Molybdenum cofactor biosynthesis protein C, MoaC"/>
    <property type="match status" value="1"/>
</dbReference>
<comment type="subunit">
    <text evidence="6">Homohexamer; trimer of dimers.</text>
</comment>
<dbReference type="Pfam" id="PF01967">
    <property type="entry name" value="MoaC"/>
    <property type="match status" value="1"/>
</dbReference>
<feature type="domain" description="Molybdopterin cofactor biosynthesis C (MoaC)" evidence="7">
    <location>
        <begin position="27"/>
        <end position="162"/>
    </location>
</feature>
<evidence type="ECO:0000256" key="5">
    <source>
        <dbReference type="ARBA" id="ARBA00023239"/>
    </source>
</evidence>
<feature type="binding site" evidence="6">
    <location>
        <begin position="87"/>
        <end position="89"/>
    </location>
    <ligand>
        <name>substrate</name>
    </ligand>
</feature>
<evidence type="ECO:0000256" key="4">
    <source>
        <dbReference type="ARBA" id="ARBA00023150"/>
    </source>
</evidence>
<dbReference type="OrthoDB" id="9794429at2"/>
<dbReference type="InterPro" id="IPR036522">
    <property type="entry name" value="MoaC_sf"/>
</dbReference>
<evidence type="ECO:0000259" key="7">
    <source>
        <dbReference type="Pfam" id="PF01967"/>
    </source>
</evidence>
<comment type="similarity">
    <text evidence="6">Belongs to the MoaC family.</text>
</comment>
<dbReference type="RefSeq" id="WP_106303242.1">
    <property type="nucleotide sequence ID" value="NZ_PVWO01000089.1"/>
</dbReference>